<protein>
    <recommendedName>
        <fullName evidence="6">Glutamate-rich WD repeat-containing protein 1</fullName>
    </recommendedName>
</protein>
<evidence type="ECO:0000256" key="4">
    <source>
        <dbReference type="ARBA" id="ARBA00022737"/>
    </source>
</evidence>
<keyword evidence="3 7" id="KW-0853">WD repeat</keyword>
<dbReference type="PANTHER" id="PTHR45903:SF1">
    <property type="entry name" value="GLUTAMATE-RICH WD REPEAT-CONTAINING PROTEIN 1"/>
    <property type="match status" value="1"/>
</dbReference>
<reference evidence="10 11" key="1">
    <citation type="submission" date="2024-06" db="EMBL/GenBank/DDBJ databases">
        <authorList>
            <person name="Kraege A."/>
            <person name="Thomma B."/>
        </authorList>
    </citation>
    <scope>NUCLEOTIDE SEQUENCE [LARGE SCALE GENOMIC DNA]</scope>
</reference>
<keyword evidence="5" id="KW-0539">Nucleus</keyword>
<dbReference type="PANTHER" id="PTHR45903">
    <property type="entry name" value="GLUTAMATE-RICH WD REPEAT-CONTAINING PROTEIN 1"/>
    <property type="match status" value="1"/>
</dbReference>
<organism evidence="10 11">
    <name type="scientific">Coccomyxa viridis</name>
    <dbReference type="NCBI Taxonomy" id="1274662"/>
    <lineage>
        <taxon>Eukaryota</taxon>
        <taxon>Viridiplantae</taxon>
        <taxon>Chlorophyta</taxon>
        <taxon>core chlorophytes</taxon>
        <taxon>Trebouxiophyceae</taxon>
        <taxon>Trebouxiophyceae incertae sedis</taxon>
        <taxon>Coccomyxaceae</taxon>
        <taxon>Coccomyxa</taxon>
    </lineage>
</organism>
<accession>A0ABP1G0I3</accession>
<comment type="subcellular location">
    <subcellularLocation>
        <location evidence="1">Nucleus</location>
    </subcellularLocation>
</comment>
<evidence type="ECO:0000313" key="11">
    <source>
        <dbReference type="Proteomes" id="UP001497392"/>
    </source>
</evidence>
<feature type="repeat" description="WD" evidence="7">
    <location>
        <begin position="268"/>
        <end position="301"/>
    </location>
</feature>
<dbReference type="PROSITE" id="PS50082">
    <property type="entry name" value="WD_REPEATS_2"/>
    <property type="match status" value="3"/>
</dbReference>
<evidence type="ECO:0000259" key="9">
    <source>
        <dbReference type="Pfam" id="PF12265"/>
    </source>
</evidence>
<dbReference type="Gene3D" id="2.130.10.10">
    <property type="entry name" value="YVTN repeat-like/Quinoprotein amine dehydrogenase"/>
    <property type="match status" value="1"/>
</dbReference>
<dbReference type="EMBL" id="CAXHTA020000009">
    <property type="protein sequence ID" value="CAL5223948.1"/>
    <property type="molecule type" value="Genomic_DNA"/>
</dbReference>
<dbReference type="SMART" id="SM00320">
    <property type="entry name" value="WD40"/>
    <property type="match status" value="5"/>
</dbReference>
<name>A0ABP1G0I3_9CHLO</name>
<feature type="compositionally biased region" description="Basic residues" evidence="8">
    <location>
        <begin position="1"/>
        <end position="20"/>
    </location>
</feature>
<dbReference type="Pfam" id="PF12265">
    <property type="entry name" value="CAF1C_H4-bd"/>
    <property type="match status" value="1"/>
</dbReference>
<feature type="repeat" description="WD" evidence="7">
    <location>
        <begin position="364"/>
        <end position="398"/>
    </location>
</feature>
<dbReference type="Proteomes" id="UP001497392">
    <property type="component" value="Unassembled WGS sequence"/>
</dbReference>
<evidence type="ECO:0000256" key="5">
    <source>
        <dbReference type="ARBA" id="ARBA00023242"/>
    </source>
</evidence>
<dbReference type="InterPro" id="IPR036322">
    <property type="entry name" value="WD40_repeat_dom_sf"/>
</dbReference>
<evidence type="ECO:0000256" key="2">
    <source>
        <dbReference type="ARBA" id="ARBA00009341"/>
    </source>
</evidence>
<dbReference type="PROSITE" id="PS50294">
    <property type="entry name" value="WD_REPEATS_REGION"/>
    <property type="match status" value="3"/>
</dbReference>
<dbReference type="InterPro" id="IPR001680">
    <property type="entry name" value="WD40_rpt"/>
</dbReference>
<dbReference type="PRINTS" id="PR00320">
    <property type="entry name" value="GPROTEINBRPT"/>
</dbReference>
<feature type="domain" description="Histone-binding protein RBBP4-like N-terminal" evidence="9">
    <location>
        <begin position="56"/>
        <end position="123"/>
    </location>
</feature>
<evidence type="ECO:0000256" key="8">
    <source>
        <dbReference type="SAM" id="MobiDB-lite"/>
    </source>
</evidence>
<sequence>MGNPKKGKKTSGSAKKKRKGAAAVAAANAPMAVDNEQAAPSTPAVWRPGVDQVGDDEELQYDPTAYDCMHVMSLDWPCLSFDIVRDSLGGPRSTFPHTVTLAAGTQAATPKQNSLALMKLSNLVQGKHGSKAAKDDSDDDISDDDSEDEEEGAPVMHLRQISQSCGINRVRAMPQQSTIIATWGDDARVQVWDAGAQIQDMSAAHDAKAQRGKRLPQRPMHMHAHSTEGYALDWSSMAEGRLAAGDCRHGIHVWDPNGSGSWTVSGAYAGHEDSVEDIQWSPMEGNVFASCSVDRTIRIWDSRVRTAPQLTVTAHATDVNVISWNSLASHTLASGGDDGVLRVWDLRTFTADRAANEASFVANFTYHRGPVTSVEWCPFESSVLTTTSGDGQLVVWDLALERDPEEEAALVASMNAASPDDLPAQLLFVHLGQSDIKEAHWHPQIPGMIISTALSGFNIFKPANVGSA</sequence>
<feature type="repeat" description="WD" evidence="7">
    <location>
        <begin position="312"/>
        <end position="354"/>
    </location>
</feature>
<evidence type="ECO:0000256" key="7">
    <source>
        <dbReference type="PROSITE-ProRule" id="PRU00221"/>
    </source>
</evidence>
<dbReference type="InterPro" id="IPR051972">
    <property type="entry name" value="Glutamate-rich_WD_repeat"/>
</dbReference>
<dbReference type="InterPro" id="IPR022052">
    <property type="entry name" value="Histone-bd_RBBP4-like_N"/>
</dbReference>
<proteinExistence type="inferred from homology"/>
<dbReference type="InterPro" id="IPR015943">
    <property type="entry name" value="WD40/YVTN_repeat-like_dom_sf"/>
</dbReference>
<dbReference type="SUPFAM" id="SSF50978">
    <property type="entry name" value="WD40 repeat-like"/>
    <property type="match status" value="1"/>
</dbReference>
<evidence type="ECO:0000256" key="1">
    <source>
        <dbReference type="ARBA" id="ARBA00004123"/>
    </source>
</evidence>
<keyword evidence="11" id="KW-1185">Reference proteome</keyword>
<evidence type="ECO:0000256" key="6">
    <source>
        <dbReference type="ARBA" id="ARBA00040876"/>
    </source>
</evidence>
<evidence type="ECO:0000313" key="10">
    <source>
        <dbReference type="EMBL" id="CAL5223948.1"/>
    </source>
</evidence>
<feature type="region of interest" description="Disordered" evidence="8">
    <location>
        <begin position="1"/>
        <end position="47"/>
    </location>
</feature>
<dbReference type="Pfam" id="PF00400">
    <property type="entry name" value="WD40"/>
    <property type="match status" value="3"/>
</dbReference>
<gene>
    <name evidence="10" type="primary">g6551</name>
    <name evidence="10" type="ORF">VP750_LOCUS5607</name>
</gene>
<comment type="similarity">
    <text evidence="2">Belongs to the WD repeat RBAP46/RBAP48/MSI1 family.</text>
</comment>
<dbReference type="PROSITE" id="PS00678">
    <property type="entry name" value="WD_REPEATS_1"/>
    <property type="match status" value="2"/>
</dbReference>
<dbReference type="InterPro" id="IPR020472">
    <property type="entry name" value="WD40_PAC1"/>
</dbReference>
<dbReference type="InterPro" id="IPR019775">
    <property type="entry name" value="WD40_repeat_CS"/>
</dbReference>
<comment type="caution">
    <text evidence="10">The sequence shown here is derived from an EMBL/GenBank/DDBJ whole genome shotgun (WGS) entry which is preliminary data.</text>
</comment>
<keyword evidence="4" id="KW-0677">Repeat</keyword>
<evidence type="ECO:0000256" key="3">
    <source>
        <dbReference type="ARBA" id="ARBA00022574"/>
    </source>
</evidence>
<feature type="region of interest" description="Disordered" evidence="8">
    <location>
        <begin position="127"/>
        <end position="156"/>
    </location>
</feature>
<feature type="compositionally biased region" description="Acidic residues" evidence="8">
    <location>
        <begin position="136"/>
        <end position="152"/>
    </location>
</feature>